<evidence type="ECO:0000256" key="1">
    <source>
        <dbReference type="SAM" id="MobiDB-lite"/>
    </source>
</evidence>
<feature type="compositionally biased region" description="Polar residues" evidence="1">
    <location>
        <begin position="244"/>
        <end position="254"/>
    </location>
</feature>
<accession>A0A5C3KNF7</accession>
<feature type="compositionally biased region" description="Polar residues" evidence="1">
    <location>
        <begin position="109"/>
        <end position="123"/>
    </location>
</feature>
<dbReference type="Proteomes" id="UP000307440">
    <property type="component" value="Unassembled WGS sequence"/>
</dbReference>
<sequence length="319" mass="33058">MDFSPDDIPPGLSGFERIVPEYDSERLAVGAERTAARQMNQQSNVGGSELAGGSLATSEAGSGVTAKADVSGTETTANGRGQTNSEERAATVATLKDHGTAIEDIKALSSVSPTGQEVDSTSTKQKKRKRNSGDGEGNETSRGLGEPITHGSYFPMVPVGQPRRQRFHNTPKVPKPKKKKVKLVDELDASSAASSAGPGSGTGSGAQGGTNDSPAKPKPKRISKLKEVFTGNVGESPAVDLAASGSTISESQSPEKPIRKRKKVTFAPSQVSPEENGGDVVAVASGSRVTQGEPSVSTAEGTTQPFLILSVKFLKRGSR</sequence>
<proteinExistence type="predicted"/>
<feature type="compositionally biased region" description="Polar residues" evidence="1">
    <location>
        <begin position="72"/>
        <end position="84"/>
    </location>
</feature>
<gene>
    <name evidence="2" type="ORF">FA15DRAFT_64738</name>
</gene>
<reference evidence="2 3" key="1">
    <citation type="journal article" date="2019" name="Nat. Ecol. Evol.">
        <title>Megaphylogeny resolves global patterns of mushroom evolution.</title>
        <authorList>
            <person name="Varga T."/>
            <person name="Krizsan K."/>
            <person name="Foldi C."/>
            <person name="Dima B."/>
            <person name="Sanchez-Garcia M."/>
            <person name="Sanchez-Ramirez S."/>
            <person name="Szollosi G.J."/>
            <person name="Szarkandi J.G."/>
            <person name="Papp V."/>
            <person name="Albert L."/>
            <person name="Andreopoulos W."/>
            <person name="Angelini C."/>
            <person name="Antonin V."/>
            <person name="Barry K.W."/>
            <person name="Bougher N.L."/>
            <person name="Buchanan P."/>
            <person name="Buyck B."/>
            <person name="Bense V."/>
            <person name="Catcheside P."/>
            <person name="Chovatia M."/>
            <person name="Cooper J."/>
            <person name="Damon W."/>
            <person name="Desjardin D."/>
            <person name="Finy P."/>
            <person name="Geml J."/>
            <person name="Haridas S."/>
            <person name="Hughes K."/>
            <person name="Justo A."/>
            <person name="Karasinski D."/>
            <person name="Kautmanova I."/>
            <person name="Kiss B."/>
            <person name="Kocsube S."/>
            <person name="Kotiranta H."/>
            <person name="LaButti K.M."/>
            <person name="Lechner B.E."/>
            <person name="Liimatainen K."/>
            <person name="Lipzen A."/>
            <person name="Lukacs Z."/>
            <person name="Mihaltcheva S."/>
            <person name="Morgado L.N."/>
            <person name="Niskanen T."/>
            <person name="Noordeloos M.E."/>
            <person name="Ohm R.A."/>
            <person name="Ortiz-Santana B."/>
            <person name="Ovrebo C."/>
            <person name="Racz N."/>
            <person name="Riley R."/>
            <person name="Savchenko A."/>
            <person name="Shiryaev A."/>
            <person name="Soop K."/>
            <person name="Spirin V."/>
            <person name="Szebenyi C."/>
            <person name="Tomsovsky M."/>
            <person name="Tulloss R.E."/>
            <person name="Uehling J."/>
            <person name="Grigoriev I.V."/>
            <person name="Vagvolgyi C."/>
            <person name="Papp T."/>
            <person name="Martin F.M."/>
            <person name="Miettinen O."/>
            <person name="Hibbett D.S."/>
            <person name="Nagy L.G."/>
        </authorList>
    </citation>
    <scope>NUCLEOTIDE SEQUENCE [LARGE SCALE GENOMIC DNA]</scope>
    <source>
        <strain evidence="2 3">CBS 121175</strain>
    </source>
</reference>
<feature type="compositionally biased region" description="Gly residues" evidence="1">
    <location>
        <begin position="198"/>
        <end position="208"/>
    </location>
</feature>
<dbReference type="AlphaFoldDB" id="A0A5C3KNF7"/>
<feature type="compositionally biased region" description="Basic residues" evidence="1">
    <location>
        <begin position="163"/>
        <end position="181"/>
    </location>
</feature>
<dbReference type="EMBL" id="ML210256">
    <property type="protein sequence ID" value="TFK21874.1"/>
    <property type="molecule type" value="Genomic_DNA"/>
</dbReference>
<name>A0A5C3KNF7_COPMA</name>
<evidence type="ECO:0000313" key="2">
    <source>
        <dbReference type="EMBL" id="TFK21874.1"/>
    </source>
</evidence>
<feature type="region of interest" description="Disordered" evidence="1">
    <location>
        <begin position="38"/>
        <end position="280"/>
    </location>
</feature>
<organism evidence="2 3">
    <name type="scientific">Coprinopsis marcescibilis</name>
    <name type="common">Agaric fungus</name>
    <name type="synonym">Psathyrella marcescibilis</name>
    <dbReference type="NCBI Taxonomy" id="230819"/>
    <lineage>
        <taxon>Eukaryota</taxon>
        <taxon>Fungi</taxon>
        <taxon>Dikarya</taxon>
        <taxon>Basidiomycota</taxon>
        <taxon>Agaricomycotina</taxon>
        <taxon>Agaricomycetes</taxon>
        <taxon>Agaricomycetidae</taxon>
        <taxon>Agaricales</taxon>
        <taxon>Agaricineae</taxon>
        <taxon>Psathyrellaceae</taxon>
        <taxon>Coprinopsis</taxon>
    </lineage>
</organism>
<keyword evidence="3" id="KW-1185">Reference proteome</keyword>
<protein>
    <submittedName>
        <fullName evidence="2">Uncharacterized protein</fullName>
    </submittedName>
</protein>
<evidence type="ECO:0000313" key="3">
    <source>
        <dbReference type="Proteomes" id="UP000307440"/>
    </source>
</evidence>
<feature type="compositionally biased region" description="Basic and acidic residues" evidence="1">
    <location>
        <begin position="85"/>
        <end position="106"/>
    </location>
</feature>